<dbReference type="EMBL" id="JABANO010027474">
    <property type="protein sequence ID" value="KAF4716778.1"/>
    <property type="molecule type" value="Genomic_DNA"/>
</dbReference>
<dbReference type="GO" id="GO:0005524">
    <property type="term" value="F:ATP binding"/>
    <property type="evidence" value="ECO:0007669"/>
    <property type="project" value="UniProtKB-KW"/>
</dbReference>
<organism evidence="13 14">
    <name type="scientific">Perkinsus olseni</name>
    <name type="common">Perkinsus atlanticus</name>
    <dbReference type="NCBI Taxonomy" id="32597"/>
    <lineage>
        <taxon>Eukaryota</taxon>
        <taxon>Sar</taxon>
        <taxon>Alveolata</taxon>
        <taxon>Perkinsozoa</taxon>
        <taxon>Perkinsea</taxon>
        <taxon>Perkinsida</taxon>
        <taxon>Perkinsidae</taxon>
        <taxon>Perkinsus</taxon>
    </lineage>
</organism>
<evidence type="ECO:0000256" key="5">
    <source>
        <dbReference type="ARBA" id="ARBA00022840"/>
    </source>
</evidence>
<protein>
    <recommendedName>
        <fullName evidence="2">leucine--tRNA ligase</fullName>
        <ecNumber evidence="2">6.1.1.4</ecNumber>
    </recommendedName>
    <alternativeName>
        <fullName evidence="8">Leucyl-tRNA synthetase</fullName>
    </alternativeName>
</protein>
<dbReference type="SUPFAM" id="SSF52374">
    <property type="entry name" value="Nucleotidylyl transferase"/>
    <property type="match status" value="1"/>
</dbReference>
<evidence type="ECO:0000256" key="2">
    <source>
        <dbReference type="ARBA" id="ARBA00013164"/>
    </source>
</evidence>
<feature type="non-terminal residue" evidence="13">
    <location>
        <position position="567"/>
    </location>
</feature>
<keyword evidence="3 9" id="KW-0436">Ligase</keyword>
<sequence>SGLRSMRLQSVLLLPLLLVVRPECVLSALQGWASDGGFPSGSYRVLDDPEASCDAVAEALMFSVNAVGAELTALKDTAFAMAGHIGPLLLDPGLPPTARANISSSLFPPVSASVRLVWSLVELSAYTSMKRQTCIGQVVREGLHRALLSSAEAMRQLVGCMWHMVNLGSFGDYGSPHRNLQLLLGLLPTLYESLNLVSDAVQQIGIDSISIGNAAHEPEGMFTNTVVLYRKLFPERAHLDKGLLRTILRLLPMDSSLCDFGGLDGRYALWLNDTGLVDAYAVDGIRGISELTDGAVMEADLTTPNLTLWRQFDCVLSLEVAEHIPKQHERVFLENLARHAEECLIVSWALPDTLGEGHVNSMSEEESHRRIVEVTGFVRDDTATKMLRESAEIEWIASTAAMYVKPNSKSNFTRRDKLVEYELTAQKKWEDAHVYERNAPEEGAKDAPVVLREHFMVTFAIPYMNGMLHLGHAFSLTKAEFAVRYQSLKGKNALFPFGFHCTGMPIQAAAGNLKRELTHALESEDESSGPESSEQEQQTSSESAAASLERKAVGIFHSKKTKTKAKT</sequence>
<dbReference type="AlphaFoldDB" id="A0A7J6R7X8"/>
<dbReference type="EC" id="6.1.1.4" evidence="2"/>
<evidence type="ECO:0000256" key="6">
    <source>
        <dbReference type="ARBA" id="ARBA00022917"/>
    </source>
</evidence>
<keyword evidence="5 9" id="KW-0067">ATP-binding</keyword>
<dbReference type="PANTHER" id="PTHR45794:SF1">
    <property type="entry name" value="LEUCINE--TRNA LIGASE, CYTOPLASMIC"/>
    <property type="match status" value="1"/>
</dbReference>
<evidence type="ECO:0000259" key="12">
    <source>
        <dbReference type="Pfam" id="PF00133"/>
    </source>
</evidence>
<dbReference type="Gene3D" id="3.40.50.620">
    <property type="entry name" value="HUPs"/>
    <property type="match status" value="1"/>
</dbReference>
<keyword evidence="7 9" id="KW-0030">Aminoacyl-tRNA synthetase</keyword>
<evidence type="ECO:0000256" key="1">
    <source>
        <dbReference type="ARBA" id="ARBA00005594"/>
    </source>
</evidence>
<dbReference type="Proteomes" id="UP000553632">
    <property type="component" value="Unassembled WGS sequence"/>
</dbReference>
<accession>A0A7J6R7X8</accession>
<dbReference type="SUPFAM" id="SSF53335">
    <property type="entry name" value="S-adenosyl-L-methionine-dependent methyltransferases"/>
    <property type="match status" value="1"/>
</dbReference>
<evidence type="ECO:0000313" key="13">
    <source>
        <dbReference type="EMBL" id="KAF4716778.1"/>
    </source>
</evidence>
<dbReference type="InterPro" id="IPR001412">
    <property type="entry name" value="aa-tRNA-synth_I_CS"/>
</dbReference>
<feature type="chain" id="PRO_5029658454" description="leucine--tRNA ligase" evidence="11">
    <location>
        <begin position="23"/>
        <end position="567"/>
    </location>
</feature>
<feature type="compositionally biased region" description="Basic residues" evidence="10">
    <location>
        <begin position="557"/>
        <end position="567"/>
    </location>
</feature>
<evidence type="ECO:0000256" key="3">
    <source>
        <dbReference type="ARBA" id="ARBA00022598"/>
    </source>
</evidence>
<dbReference type="GO" id="GO:0004823">
    <property type="term" value="F:leucine-tRNA ligase activity"/>
    <property type="evidence" value="ECO:0007669"/>
    <property type="project" value="UniProtKB-EC"/>
</dbReference>
<reference evidence="13 14" key="1">
    <citation type="submission" date="2020-04" db="EMBL/GenBank/DDBJ databases">
        <title>Perkinsus olseni comparative genomics.</title>
        <authorList>
            <person name="Bogema D.R."/>
        </authorList>
    </citation>
    <scope>NUCLEOTIDE SEQUENCE [LARGE SCALE GENOMIC DNA]</scope>
    <source>
        <strain evidence="13 14">ATCC PRA-207</strain>
    </source>
</reference>
<comment type="caution">
    <text evidence="13">The sequence shown here is derived from an EMBL/GenBank/DDBJ whole genome shotgun (WGS) entry which is preliminary data.</text>
</comment>
<dbReference type="InterPro" id="IPR004493">
    <property type="entry name" value="Leu-tRNA-synth_Ia_arc/euk"/>
</dbReference>
<feature type="non-terminal residue" evidence="13">
    <location>
        <position position="1"/>
    </location>
</feature>
<name>A0A7J6R7X8_PEROL</name>
<comment type="similarity">
    <text evidence="1 9">Belongs to the class-I aminoacyl-tRNA synthetase family.</text>
</comment>
<dbReference type="PANTHER" id="PTHR45794">
    <property type="entry name" value="LEUCYL-TRNA SYNTHETASE"/>
    <property type="match status" value="1"/>
</dbReference>
<feature type="compositionally biased region" description="Low complexity" evidence="10">
    <location>
        <begin position="529"/>
        <end position="547"/>
    </location>
</feature>
<feature type="region of interest" description="Disordered" evidence="10">
    <location>
        <begin position="520"/>
        <end position="567"/>
    </location>
</feature>
<feature type="signal peptide" evidence="11">
    <location>
        <begin position="1"/>
        <end position="22"/>
    </location>
</feature>
<evidence type="ECO:0000256" key="10">
    <source>
        <dbReference type="SAM" id="MobiDB-lite"/>
    </source>
</evidence>
<evidence type="ECO:0000256" key="8">
    <source>
        <dbReference type="ARBA" id="ARBA00030520"/>
    </source>
</evidence>
<evidence type="ECO:0000256" key="11">
    <source>
        <dbReference type="SAM" id="SignalP"/>
    </source>
</evidence>
<gene>
    <name evidence="13" type="ORF">FOZ63_027410</name>
</gene>
<evidence type="ECO:0000256" key="4">
    <source>
        <dbReference type="ARBA" id="ARBA00022741"/>
    </source>
</evidence>
<keyword evidence="6 9" id="KW-0648">Protein biosynthesis</keyword>
<dbReference type="Pfam" id="PF00133">
    <property type="entry name" value="tRNA-synt_1"/>
    <property type="match status" value="1"/>
</dbReference>
<dbReference type="InterPro" id="IPR002300">
    <property type="entry name" value="aa-tRNA-synth_Ia"/>
</dbReference>
<keyword evidence="14" id="KW-1185">Reference proteome</keyword>
<keyword evidence="11" id="KW-0732">Signal</keyword>
<evidence type="ECO:0000256" key="7">
    <source>
        <dbReference type="ARBA" id="ARBA00023146"/>
    </source>
</evidence>
<evidence type="ECO:0000256" key="9">
    <source>
        <dbReference type="RuleBase" id="RU363035"/>
    </source>
</evidence>
<keyword evidence="4 9" id="KW-0547">Nucleotide-binding</keyword>
<feature type="domain" description="Aminoacyl-tRNA synthetase class Ia" evidence="12">
    <location>
        <begin position="426"/>
        <end position="509"/>
    </location>
</feature>
<dbReference type="GO" id="GO:0006429">
    <property type="term" value="P:leucyl-tRNA aminoacylation"/>
    <property type="evidence" value="ECO:0007669"/>
    <property type="project" value="InterPro"/>
</dbReference>
<dbReference type="InterPro" id="IPR029063">
    <property type="entry name" value="SAM-dependent_MTases_sf"/>
</dbReference>
<dbReference type="Gene3D" id="3.40.50.150">
    <property type="entry name" value="Vaccinia Virus protein VP39"/>
    <property type="match status" value="1"/>
</dbReference>
<evidence type="ECO:0000313" key="14">
    <source>
        <dbReference type="Proteomes" id="UP000553632"/>
    </source>
</evidence>
<dbReference type="PROSITE" id="PS00178">
    <property type="entry name" value="AA_TRNA_LIGASE_I"/>
    <property type="match status" value="1"/>
</dbReference>
<proteinExistence type="inferred from homology"/>
<dbReference type="InterPro" id="IPR014729">
    <property type="entry name" value="Rossmann-like_a/b/a_fold"/>
</dbReference>